<comment type="caution">
    <text evidence="3">The sequence shown here is derived from an EMBL/GenBank/DDBJ whole genome shotgun (WGS) entry which is preliminary data.</text>
</comment>
<feature type="signal peptide" evidence="2">
    <location>
        <begin position="1"/>
        <end position="17"/>
    </location>
</feature>
<dbReference type="InterPro" id="IPR001087">
    <property type="entry name" value="GDSL"/>
</dbReference>
<gene>
    <name evidence="3" type="ORF">QCA50_011851</name>
</gene>
<dbReference type="PANTHER" id="PTHR45648:SF22">
    <property type="entry name" value="GDSL LIPASE_ACYLHYDROLASE FAMILY PROTEIN (AFU_ORTHOLOGUE AFUA_4G14700)"/>
    <property type="match status" value="1"/>
</dbReference>
<evidence type="ECO:0000313" key="4">
    <source>
        <dbReference type="Proteomes" id="UP001385951"/>
    </source>
</evidence>
<accession>A0AAW0FVU2</accession>
<dbReference type="Proteomes" id="UP001385951">
    <property type="component" value="Unassembled WGS sequence"/>
</dbReference>
<dbReference type="SUPFAM" id="SSF52266">
    <property type="entry name" value="SGNH hydrolase"/>
    <property type="match status" value="1"/>
</dbReference>
<dbReference type="InterPro" id="IPR036514">
    <property type="entry name" value="SGNH_hydro_sf"/>
</dbReference>
<organism evidence="3 4">
    <name type="scientific">Cerrena zonata</name>
    <dbReference type="NCBI Taxonomy" id="2478898"/>
    <lineage>
        <taxon>Eukaryota</taxon>
        <taxon>Fungi</taxon>
        <taxon>Dikarya</taxon>
        <taxon>Basidiomycota</taxon>
        <taxon>Agaricomycotina</taxon>
        <taxon>Agaricomycetes</taxon>
        <taxon>Polyporales</taxon>
        <taxon>Cerrenaceae</taxon>
        <taxon>Cerrena</taxon>
    </lineage>
</organism>
<dbReference type="Gene3D" id="3.40.50.1110">
    <property type="entry name" value="SGNH hydrolase"/>
    <property type="match status" value="1"/>
</dbReference>
<evidence type="ECO:0000313" key="3">
    <source>
        <dbReference type="EMBL" id="KAK7685016.1"/>
    </source>
</evidence>
<keyword evidence="2" id="KW-0732">Signal</keyword>
<reference evidence="3 4" key="1">
    <citation type="submission" date="2022-09" db="EMBL/GenBank/DDBJ databases">
        <authorList>
            <person name="Palmer J.M."/>
        </authorList>
    </citation>
    <scope>NUCLEOTIDE SEQUENCE [LARGE SCALE GENOMIC DNA]</scope>
    <source>
        <strain evidence="3 4">DSM 7382</strain>
    </source>
</reference>
<evidence type="ECO:0000256" key="1">
    <source>
        <dbReference type="ARBA" id="ARBA00022801"/>
    </source>
</evidence>
<feature type="chain" id="PRO_5043732195" description="Carbohydrate esterase family 16 protein" evidence="2">
    <location>
        <begin position="18"/>
        <end position="315"/>
    </location>
</feature>
<evidence type="ECO:0008006" key="5">
    <source>
        <dbReference type="Google" id="ProtNLM"/>
    </source>
</evidence>
<dbReference type="EMBL" id="JASBNA010000022">
    <property type="protein sequence ID" value="KAK7685016.1"/>
    <property type="molecule type" value="Genomic_DNA"/>
</dbReference>
<keyword evidence="4" id="KW-1185">Reference proteome</keyword>
<sequence length="315" mass="34255">MVLSLSFALAWVGVALAVGPSPSQIKNLVTFGDSYTDVVSVGDGGVAWPVYAARDGNFKLFPFARSGATCSNNLTKVPFPSLFESQLPLYFSEKVNGSLRLEPDETIYTLWIGTNDVGASALLTGHQTPGVTLVDTVSCSINWIKTLYASGARNFLFQNMIPLQHVILYSPDSYPNRFWTAQRNTTEWSVFMTELVNAGNAISKLMLEALAPTLHGAHIGLFDSYALFSDMIAHPQLYLNGTVPLNVTGASHSCVFELNESTSSGGVCTDNVGPAADSFLWFDELHPSEQADRVVAREVAATIRRESSKWATWLS</sequence>
<keyword evidence="1" id="KW-0378">Hydrolase</keyword>
<name>A0AAW0FVU2_9APHY</name>
<protein>
    <recommendedName>
        <fullName evidence="5">Carbohydrate esterase family 16 protein</fullName>
    </recommendedName>
</protein>
<dbReference type="InterPro" id="IPR051058">
    <property type="entry name" value="GDSL_Est/Lipase"/>
</dbReference>
<dbReference type="Pfam" id="PF00657">
    <property type="entry name" value="Lipase_GDSL"/>
    <property type="match status" value="1"/>
</dbReference>
<dbReference type="GO" id="GO:0016788">
    <property type="term" value="F:hydrolase activity, acting on ester bonds"/>
    <property type="evidence" value="ECO:0007669"/>
    <property type="project" value="InterPro"/>
</dbReference>
<dbReference type="AlphaFoldDB" id="A0AAW0FVU2"/>
<proteinExistence type="predicted"/>
<dbReference type="PANTHER" id="PTHR45648">
    <property type="entry name" value="GDSL LIPASE/ACYLHYDROLASE FAMILY PROTEIN (AFU_ORTHOLOGUE AFUA_4G14700)"/>
    <property type="match status" value="1"/>
</dbReference>
<evidence type="ECO:0000256" key="2">
    <source>
        <dbReference type="SAM" id="SignalP"/>
    </source>
</evidence>